<comment type="caution">
    <text evidence="1">The sequence shown here is derived from an EMBL/GenBank/DDBJ whole genome shotgun (WGS) entry which is preliminary data.</text>
</comment>
<dbReference type="RefSeq" id="WP_276662421.1">
    <property type="nucleotide sequence ID" value="NZ_SSFD01000379.1"/>
</dbReference>
<sequence>MSHPLPDPLPIGSLALTLRRADPRNAGLVVEILAHVGPVPEWRIEDGYRVRRIDGQAIPSSIMYGADGQITDANASGQLVAIQDRRYLQPLNQNGNAPSCVRFLRRPVSR</sequence>
<proteinExistence type="predicted"/>
<gene>
    <name evidence="1" type="ORF">E6Q80_22100</name>
</gene>
<organism evidence="1 2">
    <name type="scientific">Thauera aminoaromatica</name>
    <dbReference type="NCBI Taxonomy" id="164330"/>
    <lineage>
        <taxon>Bacteria</taxon>
        <taxon>Pseudomonadati</taxon>
        <taxon>Pseudomonadota</taxon>
        <taxon>Betaproteobacteria</taxon>
        <taxon>Rhodocyclales</taxon>
        <taxon>Zoogloeaceae</taxon>
        <taxon>Thauera</taxon>
    </lineage>
</organism>
<dbReference type="AlphaFoldDB" id="A0A5C7S7U2"/>
<accession>A0A5C7S7U2</accession>
<dbReference type="Proteomes" id="UP000321192">
    <property type="component" value="Unassembled WGS sequence"/>
</dbReference>
<evidence type="ECO:0000313" key="2">
    <source>
        <dbReference type="Proteomes" id="UP000321192"/>
    </source>
</evidence>
<reference evidence="1 2" key="1">
    <citation type="submission" date="2018-09" db="EMBL/GenBank/DDBJ databases">
        <title>Metagenome Assembled Genomes from an Advanced Water Purification Facility.</title>
        <authorList>
            <person name="Stamps B.W."/>
            <person name="Spear J.R."/>
        </authorList>
    </citation>
    <scope>NUCLEOTIDE SEQUENCE [LARGE SCALE GENOMIC DNA]</scope>
    <source>
        <strain evidence="1">Bin_27_1</strain>
    </source>
</reference>
<name>A0A5C7S7U2_THASP</name>
<evidence type="ECO:0000313" key="1">
    <source>
        <dbReference type="EMBL" id="TXH78701.1"/>
    </source>
</evidence>
<protein>
    <submittedName>
        <fullName evidence="1">Uncharacterized protein</fullName>
    </submittedName>
</protein>
<dbReference type="EMBL" id="SSFD01000379">
    <property type="protein sequence ID" value="TXH78701.1"/>
    <property type="molecule type" value="Genomic_DNA"/>
</dbReference>